<feature type="chain" id="PRO_5044039612" description="Glutamate receptor" evidence="23">
    <location>
        <begin position="25"/>
        <end position="883"/>
    </location>
</feature>
<keyword evidence="1 23" id="KW-0813">Transport</keyword>
<dbReference type="CDD" id="cd13715">
    <property type="entry name" value="PBP2_iGluR_AMPA"/>
    <property type="match status" value="1"/>
</dbReference>
<evidence type="ECO:0000313" key="27">
    <source>
        <dbReference type="Proteomes" id="UP000694394"/>
    </source>
</evidence>
<dbReference type="PANTHER" id="PTHR18966">
    <property type="entry name" value="IONOTROPIC GLUTAMATE RECEPTOR"/>
    <property type="match status" value="1"/>
</dbReference>
<dbReference type="SUPFAM" id="SSF53822">
    <property type="entry name" value="Periplasmic binding protein-like I"/>
    <property type="match status" value="1"/>
</dbReference>
<evidence type="ECO:0000256" key="2">
    <source>
        <dbReference type="ARBA" id="ARBA00022475"/>
    </source>
</evidence>
<dbReference type="Ensembl" id="ENSMICT00000066100.1">
    <property type="protein sequence ID" value="ENSMICP00000042071.1"/>
    <property type="gene ID" value="ENSMICG00000006582.3"/>
</dbReference>
<keyword evidence="8 23" id="KW-0406">Ion transport</keyword>
<dbReference type="InterPro" id="IPR001508">
    <property type="entry name" value="Iono_Glu_rcpt_met"/>
</dbReference>
<keyword evidence="3" id="KW-0597">Phosphoprotein</keyword>
<feature type="domain" description="Ionotropic glutamate receptor C-terminal" evidence="24">
    <location>
        <begin position="415"/>
        <end position="790"/>
    </location>
</feature>
<dbReference type="CTD" id="2891"/>
<keyword evidence="7 23" id="KW-0770">Synapse</keyword>
<reference evidence="26" key="2">
    <citation type="submission" date="2025-08" db="UniProtKB">
        <authorList>
            <consortium name="Ensembl"/>
        </authorList>
    </citation>
    <scope>IDENTIFICATION</scope>
</reference>
<dbReference type="Pfam" id="PF00060">
    <property type="entry name" value="Lig_chan"/>
    <property type="match status" value="1"/>
</dbReference>
<feature type="disulfide bond" evidence="22">
    <location>
        <begin position="739"/>
        <end position="794"/>
    </location>
</feature>
<dbReference type="SUPFAM" id="SSF81324">
    <property type="entry name" value="Voltage-gated potassium channels"/>
    <property type="match status" value="1"/>
</dbReference>
<dbReference type="SMART" id="SM00079">
    <property type="entry name" value="PBPe"/>
    <property type="match status" value="1"/>
</dbReference>
<evidence type="ECO:0000256" key="15">
    <source>
        <dbReference type="ARBA" id="ARBA00023286"/>
    </source>
</evidence>
<organism evidence="26 27">
    <name type="scientific">Microcebus murinus</name>
    <name type="common">Gray mouse lemur</name>
    <name type="synonym">Lemur murinus</name>
    <dbReference type="NCBI Taxonomy" id="30608"/>
    <lineage>
        <taxon>Eukaryota</taxon>
        <taxon>Metazoa</taxon>
        <taxon>Chordata</taxon>
        <taxon>Craniata</taxon>
        <taxon>Vertebrata</taxon>
        <taxon>Euteleostomi</taxon>
        <taxon>Mammalia</taxon>
        <taxon>Eutheria</taxon>
        <taxon>Euarchontoglires</taxon>
        <taxon>Primates</taxon>
        <taxon>Strepsirrhini</taxon>
        <taxon>Lemuriformes</taxon>
        <taxon>Cheirogaleidae</taxon>
        <taxon>Microcebus</taxon>
    </lineage>
</organism>
<feature type="disulfide bond" evidence="22">
    <location>
        <begin position="78"/>
        <end position="330"/>
    </location>
</feature>
<keyword evidence="5 23" id="KW-0732">Signal</keyword>
<dbReference type="SMART" id="SM00918">
    <property type="entry name" value="Lig_chan-Glu_bd"/>
    <property type="match status" value="1"/>
</dbReference>
<keyword evidence="10" id="KW-0564">Palmitate</keyword>
<dbReference type="FunFam" id="1.10.287.70:FF:000099">
    <property type="entry name" value="glutamate receptor 2 isoform X1"/>
    <property type="match status" value="1"/>
</dbReference>
<dbReference type="OrthoDB" id="5984008at2759"/>
<evidence type="ECO:0000256" key="19">
    <source>
        <dbReference type="ARBA" id="ARBA00036634"/>
    </source>
</evidence>
<feature type="binding site" evidence="20">
    <location>
        <position position="506"/>
    </location>
    <ligand>
        <name>L-glutamate</name>
        <dbReference type="ChEBI" id="CHEBI:29985"/>
    </ligand>
</feature>
<evidence type="ECO:0000256" key="11">
    <source>
        <dbReference type="ARBA" id="ARBA00023157"/>
    </source>
</evidence>
<dbReference type="FunFam" id="3.40.50.2300:FF:000004">
    <property type="entry name" value="Glutamate receptor, ionotropic, AMPA 2"/>
    <property type="match status" value="1"/>
</dbReference>
<evidence type="ECO:0000256" key="13">
    <source>
        <dbReference type="ARBA" id="ARBA00023180"/>
    </source>
</evidence>
<feature type="binding site" evidence="20">
    <location>
        <position position="726"/>
    </location>
    <ligand>
        <name>L-glutamate</name>
        <dbReference type="ChEBI" id="CHEBI:29985"/>
    </ligand>
</feature>
<keyword evidence="16" id="KW-0449">Lipoprotein</keyword>
<evidence type="ECO:0000256" key="14">
    <source>
        <dbReference type="ARBA" id="ARBA00023257"/>
    </source>
</evidence>
<comment type="similarity">
    <text evidence="23">Belongs to the glutamate-gated ion channel (TC 1.A.10.1) family.</text>
</comment>
<keyword evidence="2 23" id="KW-1003">Cell membrane</keyword>
<keyword evidence="14 23" id="KW-0628">Postsynaptic cell membrane</keyword>
<sequence length="883" mass="98820">MQKIMHISVLLSPVLWGLIFGVSSNSIQIGGLFPRGADQEYSAFRVGMVQFSTSEFRLTPHIDNLEVANSFAVTNAFCSQFSRGVYAIFGFYDKKSVNTITSFCGTLHVSFITPSFPTDGTHPFVIQMRPDLKGALLSLIEYYQWDKFAYLYDSDRGLSTLQAVLDSAAEKKWQVTAINVGNINNDKKDETYRSLFQDLELKKERRVILDCERDKVNDIVDQVITIGKHVKGYHYIIANLGFTDGDLLKIQFGGANVSGFQIVDYDDSLVSKFIERWSTLEEKEYPGAHTTTIKYTSALTYDAVQVMTEAFRNLRKQRIEISRRGNAGDCLANPAVPWGQGVEIERALKQVQVEGLSGNIKFDQNGKRINYTINIMELKTNGPRKIGYWSEVDKMVVTLTELPSGNDTSGLENKTVVVTTILESPYVMMKKNHEMLEGNERYEGYCVDLAAEIAKHCGFKYKLTIVGDGKYGARDADTKIWNGMVGELVYGKADIAIAPLTITLVREEVIDFSKPFMSLGISIMIKKPQKSKPGVFSFLDPLAYEIWMCIVFAYIGVSVVLFLVSRFSPYEWHTEEFEDGRETQSSESTNEFGIFNSLWFSLGAFMQQGCDISPRSLSGRIVGGVWWFFTLIIISSYTANLAAFLTVERMVSPIESAEDLSKQTEIAYGTLDSGSTKEFFRRSKIAVFDKMWTYMKSAEPSVFVRTTAEGVARVRKSKGKYAYLLESTMNEYIEQRKPCDTMKVGGNLDSKGYGIATPKGSSLRTPVNLAVLKLSEQGVLDKLKNKWWYDKGECGAKDSGSKEKTSALSLSNVAGVFYILVGGLGLAMLVALIEFCYKSRAEAKRMKVAKNAQNINPSSSQNSQNFATYKEGYNVYGIESVKI</sequence>
<evidence type="ECO:0000256" key="23">
    <source>
        <dbReference type="RuleBase" id="RU367118"/>
    </source>
</evidence>
<evidence type="ECO:0000256" key="20">
    <source>
        <dbReference type="PIRSR" id="PIRSR601508-1"/>
    </source>
</evidence>
<feature type="domain" description="Ionotropic glutamate receptor L-glutamate and glycine-binding" evidence="25">
    <location>
        <begin position="425"/>
        <end position="490"/>
    </location>
</feature>
<keyword evidence="4 23" id="KW-0812">Transmembrane</keyword>
<dbReference type="InterPro" id="IPR015683">
    <property type="entry name" value="Ionotropic_Glu_rcpt"/>
</dbReference>
<evidence type="ECO:0000256" key="10">
    <source>
        <dbReference type="ARBA" id="ARBA00023139"/>
    </source>
</evidence>
<protein>
    <recommendedName>
        <fullName evidence="23">Glutamate receptor</fullName>
    </recommendedName>
</protein>
<feature type="binding site" evidence="20">
    <location>
        <position position="499"/>
    </location>
    <ligand>
        <name>L-glutamate</name>
        <dbReference type="ChEBI" id="CHEBI:29985"/>
    </ligand>
</feature>
<feature type="transmembrane region" description="Helical" evidence="23">
    <location>
        <begin position="815"/>
        <end position="837"/>
    </location>
</feature>
<keyword evidence="27" id="KW-1185">Reference proteome</keyword>
<dbReference type="FunFam" id="3.40.190.10:FF:000666">
    <property type="entry name" value="Glutamate receptor, ionotropic, AMPA 2a"/>
    <property type="match status" value="1"/>
</dbReference>
<evidence type="ECO:0000256" key="17">
    <source>
        <dbReference type="ARBA" id="ARBA00023303"/>
    </source>
</evidence>
<gene>
    <name evidence="26" type="primary">GRIA2</name>
</gene>
<dbReference type="AlphaFoldDB" id="A0A8C6EGP7"/>
<evidence type="ECO:0000256" key="22">
    <source>
        <dbReference type="PIRSR" id="PIRSR601508-3"/>
    </source>
</evidence>
<evidence type="ECO:0000256" key="6">
    <source>
        <dbReference type="ARBA" id="ARBA00022989"/>
    </source>
</evidence>
<comment type="function">
    <text evidence="23">Receptor for glutamate that functions as a ligand-gated ion channel in the central nervous system and plays an important role in excitatory synaptic transmission. L-glutamate acts as an excitatory neurotransmitter at many synapses in the central nervous system.</text>
</comment>
<feature type="site" description="Crucial to convey clamshell closure to channel opening" evidence="21">
    <location>
        <position position="654"/>
    </location>
</feature>
<dbReference type="InterPro" id="IPR001320">
    <property type="entry name" value="Iontro_rcpt_C"/>
</dbReference>
<proteinExistence type="inferred from homology"/>
<keyword evidence="13" id="KW-0325">Glycoprotein</keyword>
<evidence type="ECO:0000256" key="8">
    <source>
        <dbReference type="ARBA" id="ARBA00023065"/>
    </source>
</evidence>
<feature type="site" description="Interaction with the cone snail toxin Con-ikot-ikot" evidence="21">
    <location>
        <position position="474"/>
    </location>
</feature>
<feature type="signal peptide" evidence="23">
    <location>
        <begin position="1"/>
        <end position="24"/>
    </location>
</feature>
<evidence type="ECO:0000259" key="24">
    <source>
        <dbReference type="SMART" id="SM00079"/>
    </source>
</evidence>
<evidence type="ECO:0000256" key="4">
    <source>
        <dbReference type="ARBA" id="ARBA00022692"/>
    </source>
</evidence>
<accession>A0A8C6EGP7</accession>
<feature type="binding site" evidence="20">
    <location>
        <position position="675"/>
    </location>
    <ligand>
        <name>L-glutamate</name>
        <dbReference type="ChEBI" id="CHEBI:29985"/>
    </ligand>
</feature>
<reference evidence="26" key="1">
    <citation type="submission" date="2016-12" db="EMBL/GenBank/DDBJ databases">
        <title>Mouse lemur reference genome and diversity panel.</title>
        <authorList>
            <person name="Harris R."/>
            <person name="Larsen P."/>
            <person name="Liu Y."/>
            <person name="Hughes D.S."/>
            <person name="Murali S."/>
            <person name="Raveendran M."/>
            <person name="Korchina V."/>
            <person name="Wang M."/>
            <person name="Jhangiani S."/>
            <person name="Bandaranaike D."/>
            <person name="Bellair M."/>
            <person name="Blankenburg K."/>
            <person name="Chao H."/>
            <person name="Dahdouli M."/>
            <person name="Dinh H."/>
            <person name="Doddapaneni H."/>
            <person name="English A."/>
            <person name="Firestine M."/>
            <person name="Gnanaolivu R."/>
            <person name="Gross S."/>
            <person name="Hernandez B."/>
            <person name="Javaid M."/>
            <person name="Jayaseelan J."/>
            <person name="Jones J."/>
            <person name="Khan Z."/>
            <person name="Kovar C."/>
            <person name="Kurapati P."/>
            <person name="Le B."/>
            <person name="Lee S."/>
            <person name="Li M."/>
            <person name="Mathew T."/>
            <person name="Narasimhan A."/>
            <person name="Ngo D."/>
            <person name="Nguyen L."/>
            <person name="Okwuonu G."/>
            <person name="Ongeri F."/>
            <person name="Osuji N."/>
            <person name="Pu L.-L."/>
            <person name="Puazo M."/>
            <person name="Quiroz J."/>
            <person name="Raj R."/>
            <person name="Rajbhandari K."/>
            <person name="Reid J.G."/>
            <person name="Santibanez J."/>
            <person name="Sexton D."/>
            <person name="Skinner E."/>
            <person name="Vee V."/>
            <person name="Weissenberger G."/>
            <person name="Wu Y."/>
            <person name="Xin Y."/>
            <person name="Han Y."/>
            <person name="Campbell C."/>
            <person name="Brown A."/>
            <person name="Sullivan B."/>
            <person name="Shelton J."/>
            <person name="Brown S."/>
            <person name="Dudchenko O."/>
            <person name="Machol I."/>
            <person name="Durand N."/>
            <person name="Shamim M."/>
            <person name="Lieberman A."/>
            <person name="Muzny D.M."/>
            <person name="Richards S."/>
            <person name="Yoder A."/>
            <person name="Worley K.C."/>
            <person name="Rogers J."/>
            <person name="Gibbs R.A."/>
        </authorList>
    </citation>
    <scope>NUCLEOTIDE SEQUENCE [LARGE SCALE GENOMIC DNA]</scope>
</reference>
<dbReference type="Gene3D" id="3.40.190.10">
    <property type="entry name" value="Periplasmic binding protein-like II"/>
    <property type="match status" value="2"/>
</dbReference>
<evidence type="ECO:0000259" key="25">
    <source>
        <dbReference type="SMART" id="SM00918"/>
    </source>
</evidence>
<feature type="binding site" evidence="20">
    <location>
        <position position="676"/>
    </location>
    <ligand>
        <name>L-glutamate</name>
        <dbReference type="ChEBI" id="CHEBI:29985"/>
    </ligand>
</feature>
<dbReference type="FunFam" id="3.40.190.10:FF:000001">
    <property type="entry name" value="Glutamate receptor ionotropic, kainate 2"/>
    <property type="match status" value="1"/>
</dbReference>
<evidence type="ECO:0000256" key="16">
    <source>
        <dbReference type="ARBA" id="ARBA00023288"/>
    </source>
</evidence>
<evidence type="ECO:0000256" key="7">
    <source>
        <dbReference type="ARBA" id="ARBA00023018"/>
    </source>
</evidence>
<reference evidence="26" key="3">
    <citation type="submission" date="2025-09" db="UniProtKB">
        <authorList>
            <consortium name="Ensembl"/>
        </authorList>
    </citation>
    <scope>IDENTIFICATION</scope>
</reference>
<dbReference type="FunFam" id="1.10.287.70:FF:000067">
    <property type="entry name" value="glutamate receptor 2 isoform X1"/>
    <property type="match status" value="1"/>
</dbReference>
<dbReference type="Pfam" id="PF01094">
    <property type="entry name" value="ANF_receptor"/>
    <property type="match status" value="1"/>
</dbReference>
<evidence type="ECO:0000313" key="26">
    <source>
        <dbReference type="Ensembl" id="ENSMICP00000042071.1"/>
    </source>
</evidence>
<name>A0A8C6EGP7_MICMU</name>
<evidence type="ECO:0000256" key="9">
    <source>
        <dbReference type="ARBA" id="ARBA00023136"/>
    </source>
</evidence>
<dbReference type="GO" id="GO:0045211">
    <property type="term" value="C:postsynaptic membrane"/>
    <property type="evidence" value="ECO:0007669"/>
    <property type="project" value="UniProtKB-SubCell"/>
</dbReference>
<dbReference type="GO" id="GO:0004970">
    <property type="term" value="F:glutamate-gated receptor activity"/>
    <property type="evidence" value="ECO:0007669"/>
    <property type="project" value="UniProtKB-ARBA"/>
</dbReference>
<dbReference type="InterPro" id="IPR001828">
    <property type="entry name" value="ANF_lig-bd_rcpt"/>
</dbReference>
<dbReference type="Pfam" id="PF10613">
    <property type="entry name" value="Lig_chan-Glu_bd"/>
    <property type="match status" value="1"/>
</dbReference>
<comment type="catalytic activity">
    <reaction evidence="19">
        <text>Ca(2+)(in) = Ca(2+)(out)</text>
        <dbReference type="Rhea" id="RHEA:29671"/>
        <dbReference type="ChEBI" id="CHEBI:29108"/>
    </reaction>
</comment>
<dbReference type="SUPFAM" id="SSF53850">
    <property type="entry name" value="Periplasmic binding protein-like II"/>
    <property type="match status" value="1"/>
</dbReference>
<dbReference type="GeneID" id="105881765"/>
<dbReference type="PRINTS" id="PR00177">
    <property type="entry name" value="NMDARECEPTOR"/>
</dbReference>
<dbReference type="InterPro" id="IPR028082">
    <property type="entry name" value="Peripla_BP_I"/>
</dbReference>
<evidence type="ECO:0000256" key="12">
    <source>
        <dbReference type="ARBA" id="ARBA00023170"/>
    </source>
</evidence>
<dbReference type="Proteomes" id="UP000694394">
    <property type="component" value="Chromosome 14"/>
</dbReference>
<keyword evidence="12 23" id="KW-0675">Receptor</keyword>
<keyword evidence="17 23" id="KW-0407">Ion channel</keyword>
<evidence type="ECO:0000256" key="5">
    <source>
        <dbReference type="ARBA" id="ARBA00022729"/>
    </source>
</evidence>
<keyword evidence="11 22" id="KW-1015">Disulfide bond</keyword>
<feature type="binding site" evidence="20">
    <location>
        <position position="501"/>
    </location>
    <ligand>
        <name>L-glutamate</name>
        <dbReference type="ChEBI" id="CHEBI:29985"/>
    </ligand>
</feature>
<keyword evidence="6 23" id="KW-1133">Transmembrane helix</keyword>
<dbReference type="InterPro" id="IPR019594">
    <property type="entry name" value="Glu/Gly-bd"/>
</dbReference>
<evidence type="ECO:0000256" key="18">
    <source>
        <dbReference type="ARBA" id="ARBA00034104"/>
    </source>
</evidence>
<feature type="transmembrane region" description="Helical" evidence="23">
    <location>
        <begin position="625"/>
        <end position="647"/>
    </location>
</feature>
<dbReference type="Gene3D" id="1.10.287.70">
    <property type="match status" value="2"/>
</dbReference>
<feature type="site" description="Interaction with the cone snail toxin Con-ikot-ikot" evidence="21">
    <location>
        <position position="773"/>
    </location>
</feature>
<dbReference type="EMBL" id="ABDC03018622">
    <property type="status" value="NOT_ANNOTATED_CDS"/>
    <property type="molecule type" value="Genomic_DNA"/>
</dbReference>
<keyword evidence="15 23" id="KW-1071">Ligand-gated ion channel</keyword>
<evidence type="ECO:0000256" key="3">
    <source>
        <dbReference type="ARBA" id="ARBA00022553"/>
    </source>
</evidence>
<keyword evidence="9 23" id="KW-0472">Membrane</keyword>
<feature type="site" description="Interaction with the cone snail toxin Con-ikot-ikot" evidence="21">
    <location>
        <position position="681"/>
    </location>
</feature>
<dbReference type="GO" id="GO:0030666">
    <property type="term" value="C:endocytic vesicle membrane"/>
    <property type="evidence" value="ECO:0007669"/>
    <property type="project" value="UniProtKB-ARBA"/>
</dbReference>
<evidence type="ECO:0000256" key="1">
    <source>
        <dbReference type="ARBA" id="ARBA00022448"/>
    </source>
</evidence>
<feature type="transmembrane region" description="Helical" evidence="23">
    <location>
        <begin position="542"/>
        <end position="564"/>
    </location>
</feature>
<evidence type="ECO:0000256" key="21">
    <source>
        <dbReference type="PIRSR" id="PIRSR601508-2"/>
    </source>
</evidence>
<dbReference type="CDD" id="cd06389">
    <property type="entry name" value="PBP1_iGluR_AMPA_GluR2"/>
    <property type="match status" value="1"/>
</dbReference>
<dbReference type="GeneTree" id="ENSGT00940000156950"/>
<dbReference type="Gene3D" id="3.40.50.2300">
    <property type="match status" value="2"/>
</dbReference>
<comment type="subcellular location">
    <subcellularLocation>
        <location evidence="18 23">Postsynaptic cell membrane</location>
        <topology evidence="18 23">Multi-pass membrane protein</topology>
    </subcellularLocation>
</comment>
<dbReference type="RefSeq" id="XP_012639065.1">
    <property type="nucleotide sequence ID" value="XM_012783611.2"/>
</dbReference>